<sequence>MNFIHYKDQLSVDLDKVTSLYKDYWELGDKELIVFKFNVSGKEFSDRDSWRFEKENERDAVYEAVIKKYSQDMEDVIDHYEYVNIGAPRL</sequence>
<dbReference type="Proteomes" id="UP000228987">
    <property type="component" value="Unassembled WGS sequence"/>
</dbReference>
<protein>
    <submittedName>
        <fullName evidence="1">Uncharacterized protein</fullName>
    </submittedName>
</protein>
<proteinExistence type="predicted"/>
<organism evidence="1 2">
    <name type="scientific">SAR86 cluster bacterium</name>
    <dbReference type="NCBI Taxonomy" id="2030880"/>
    <lineage>
        <taxon>Bacteria</taxon>
        <taxon>Pseudomonadati</taxon>
        <taxon>Pseudomonadota</taxon>
        <taxon>Gammaproteobacteria</taxon>
        <taxon>SAR86 cluster</taxon>
    </lineage>
</organism>
<dbReference type="EMBL" id="NVWI01000017">
    <property type="protein sequence ID" value="PCJ39211.1"/>
    <property type="molecule type" value="Genomic_DNA"/>
</dbReference>
<reference evidence="2" key="1">
    <citation type="submission" date="2017-08" db="EMBL/GenBank/DDBJ databases">
        <title>A dynamic microbial community with high functional redundancy inhabits the cold, oxic subseafloor aquifer.</title>
        <authorList>
            <person name="Tully B.J."/>
            <person name="Wheat C.G."/>
            <person name="Glazer B.T."/>
            <person name="Huber J.A."/>
        </authorList>
    </citation>
    <scope>NUCLEOTIDE SEQUENCE [LARGE SCALE GENOMIC DNA]</scope>
</reference>
<evidence type="ECO:0000313" key="1">
    <source>
        <dbReference type="EMBL" id="PCJ39211.1"/>
    </source>
</evidence>
<accession>A0A2A5C6X6</accession>
<comment type="caution">
    <text evidence="1">The sequence shown here is derived from an EMBL/GenBank/DDBJ whole genome shotgun (WGS) entry which is preliminary data.</text>
</comment>
<gene>
    <name evidence="1" type="ORF">COA71_14480</name>
</gene>
<name>A0A2A5C6X6_9GAMM</name>
<dbReference type="AlphaFoldDB" id="A0A2A5C6X6"/>
<evidence type="ECO:0000313" key="2">
    <source>
        <dbReference type="Proteomes" id="UP000228987"/>
    </source>
</evidence>